<sequence length="157" mass="18096">MSPGRDDGQPLVFFLRDPCYPSQHHCRLDLGNDSRDVSFSSTHSRDVHSPKAVTPHYVLRGLRTRNWTRNREGLAMKEVTNPPEDTAYRSSYRSEHCAAETRSEQMSGRPTHWHQHDIITGKKKAPGVPEDPRRKRLESEICAARPWKSDCTSLRLY</sequence>
<evidence type="ECO:0000313" key="2">
    <source>
        <dbReference type="EMBL" id="TSQ24009.1"/>
    </source>
</evidence>
<proteinExistence type="predicted"/>
<gene>
    <name evidence="2" type="ORF">Baya_11576</name>
</gene>
<dbReference type="Proteomes" id="UP000319801">
    <property type="component" value="Unassembled WGS sequence"/>
</dbReference>
<dbReference type="EMBL" id="VCAZ01000083">
    <property type="protein sequence ID" value="TSQ24009.1"/>
    <property type="molecule type" value="Genomic_DNA"/>
</dbReference>
<dbReference type="AlphaFoldDB" id="A0A556UZP5"/>
<keyword evidence="3" id="KW-1185">Reference proteome</keyword>
<feature type="compositionally biased region" description="Basic and acidic residues" evidence="1">
    <location>
        <begin position="92"/>
        <end position="103"/>
    </location>
</feature>
<dbReference type="OrthoDB" id="8936752at2759"/>
<comment type="caution">
    <text evidence="2">The sequence shown here is derived from an EMBL/GenBank/DDBJ whole genome shotgun (WGS) entry which is preliminary data.</text>
</comment>
<organism evidence="2 3">
    <name type="scientific">Bagarius yarrelli</name>
    <name type="common">Goonch</name>
    <name type="synonym">Bagrus yarrelli</name>
    <dbReference type="NCBI Taxonomy" id="175774"/>
    <lineage>
        <taxon>Eukaryota</taxon>
        <taxon>Metazoa</taxon>
        <taxon>Chordata</taxon>
        <taxon>Craniata</taxon>
        <taxon>Vertebrata</taxon>
        <taxon>Euteleostomi</taxon>
        <taxon>Actinopterygii</taxon>
        <taxon>Neopterygii</taxon>
        <taxon>Teleostei</taxon>
        <taxon>Ostariophysi</taxon>
        <taxon>Siluriformes</taxon>
        <taxon>Sisoridae</taxon>
        <taxon>Sisorinae</taxon>
        <taxon>Bagarius</taxon>
    </lineage>
</organism>
<reference evidence="2 3" key="1">
    <citation type="journal article" date="2019" name="Genome Biol. Evol.">
        <title>Whole-Genome Sequencing of the Giant Devil Catfish, Bagarius yarrelli.</title>
        <authorList>
            <person name="Jiang W."/>
            <person name="Lv Y."/>
            <person name="Cheng L."/>
            <person name="Yang K."/>
            <person name="Chao B."/>
            <person name="Wang X."/>
            <person name="Li Y."/>
            <person name="Pan X."/>
            <person name="You X."/>
            <person name="Zhang Y."/>
            <person name="Yang J."/>
            <person name="Li J."/>
            <person name="Zhang X."/>
            <person name="Liu S."/>
            <person name="Sun C."/>
            <person name="Yang J."/>
            <person name="Shi Q."/>
        </authorList>
    </citation>
    <scope>NUCLEOTIDE SEQUENCE [LARGE SCALE GENOMIC DNA]</scope>
    <source>
        <strain evidence="2">JWS20170419001</strain>
        <tissue evidence="2">Muscle</tissue>
    </source>
</reference>
<feature type="region of interest" description="Disordered" evidence="1">
    <location>
        <begin position="73"/>
        <end position="115"/>
    </location>
</feature>
<protein>
    <submittedName>
        <fullName evidence="2">Uncharacterized protein</fullName>
    </submittedName>
</protein>
<accession>A0A556UZP5</accession>
<evidence type="ECO:0000313" key="3">
    <source>
        <dbReference type="Proteomes" id="UP000319801"/>
    </source>
</evidence>
<name>A0A556UZP5_BAGYA</name>
<evidence type="ECO:0000256" key="1">
    <source>
        <dbReference type="SAM" id="MobiDB-lite"/>
    </source>
</evidence>